<dbReference type="CDD" id="cd00174">
    <property type="entry name" value="SH3"/>
    <property type="match status" value="3"/>
</dbReference>
<accession>K2NP97</accession>
<organism evidence="8 9">
    <name type="scientific">Trypanosoma cruzi marinkellei</name>
    <dbReference type="NCBI Taxonomy" id="85056"/>
    <lineage>
        <taxon>Eukaryota</taxon>
        <taxon>Discoba</taxon>
        <taxon>Euglenozoa</taxon>
        <taxon>Kinetoplastea</taxon>
        <taxon>Metakinetoplastina</taxon>
        <taxon>Trypanosomatida</taxon>
        <taxon>Trypanosomatidae</taxon>
        <taxon>Trypanosoma</taxon>
        <taxon>Schizotrypanum</taxon>
    </lineage>
</organism>
<dbReference type="InterPro" id="IPR050384">
    <property type="entry name" value="Endophilin_SH3RF"/>
</dbReference>
<evidence type="ECO:0000259" key="7">
    <source>
        <dbReference type="PROSITE" id="PS50002"/>
    </source>
</evidence>
<feature type="transmembrane region" description="Helical" evidence="6">
    <location>
        <begin position="73"/>
        <end position="92"/>
    </location>
</feature>
<feature type="transmembrane region" description="Helical" evidence="6">
    <location>
        <begin position="35"/>
        <end position="53"/>
    </location>
</feature>
<dbReference type="EMBL" id="AHKC01011850">
    <property type="protein sequence ID" value="EKF30672.1"/>
    <property type="molecule type" value="Genomic_DNA"/>
</dbReference>
<proteinExistence type="predicted"/>
<keyword evidence="3" id="KW-0175">Coiled coil</keyword>
<feature type="domain" description="SH3" evidence="7">
    <location>
        <begin position="166"/>
        <end position="239"/>
    </location>
</feature>
<keyword evidence="9" id="KW-1185">Reference proteome</keyword>
<dbReference type="InterPro" id="IPR001452">
    <property type="entry name" value="SH3_domain"/>
</dbReference>
<dbReference type="PROSITE" id="PS50002">
    <property type="entry name" value="SH3"/>
    <property type="match status" value="3"/>
</dbReference>
<protein>
    <recommendedName>
        <fullName evidence="7">SH3 domain-containing protein</fullName>
    </recommendedName>
</protein>
<dbReference type="Pfam" id="PF14604">
    <property type="entry name" value="SH3_9"/>
    <property type="match status" value="2"/>
</dbReference>
<dbReference type="PANTHER" id="PTHR14167">
    <property type="entry name" value="SH3 DOMAIN-CONTAINING"/>
    <property type="match status" value="1"/>
</dbReference>
<name>K2NP97_TRYCR</name>
<evidence type="ECO:0000313" key="9">
    <source>
        <dbReference type="Proteomes" id="UP000007350"/>
    </source>
</evidence>
<feature type="transmembrane region" description="Helical" evidence="6">
    <location>
        <begin position="12"/>
        <end position="28"/>
    </location>
</feature>
<keyword evidence="2 5" id="KW-0728">SH3 domain</keyword>
<evidence type="ECO:0000256" key="4">
    <source>
        <dbReference type="ARBA" id="ARBA00023136"/>
    </source>
</evidence>
<comment type="caution">
    <text evidence="8">The sequence shown here is derived from an EMBL/GenBank/DDBJ whole genome shotgun (WGS) entry which is preliminary data.</text>
</comment>
<dbReference type="OrthoDB" id="2015333at2759"/>
<keyword evidence="6" id="KW-0812">Transmembrane</keyword>
<dbReference type="SUPFAM" id="SSF50044">
    <property type="entry name" value="SH3-domain"/>
    <property type="match status" value="3"/>
</dbReference>
<feature type="domain" description="SH3" evidence="7">
    <location>
        <begin position="244"/>
        <end position="303"/>
    </location>
</feature>
<reference evidence="8 9" key="1">
    <citation type="journal article" date="2012" name="BMC Genomics">
        <title>Comparative genomic analysis of human infective Trypanosoma cruzi lineages with the bat-restricted subspecies T. cruzi marinkellei.</title>
        <authorList>
            <person name="Franzen O."/>
            <person name="Talavera-Lopez C."/>
            <person name="Ochaya S."/>
            <person name="Butler C.E."/>
            <person name="Messenger L.A."/>
            <person name="Lewis M.D."/>
            <person name="Llewellyn M.S."/>
            <person name="Marinkelle C.J."/>
            <person name="Tyler K.M."/>
            <person name="Miles M.A."/>
            <person name="Andersson B."/>
        </authorList>
    </citation>
    <scope>NUCLEOTIDE SEQUENCE [LARGE SCALE GENOMIC DNA]</scope>
    <source>
        <strain evidence="8 9">B7</strain>
    </source>
</reference>
<dbReference type="InterPro" id="IPR036028">
    <property type="entry name" value="SH3-like_dom_sf"/>
</dbReference>
<dbReference type="PRINTS" id="PR00499">
    <property type="entry name" value="P67PHOX"/>
</dbReference>
<gene>
    <name evidence="8" type="ORF">MOQ_005522</name>
</gene>
<dbReference type="PANTHER" id="PTHR14167:SF81">
    <property type="entry name" value="ENDOPHILIN-A"/>
    <property type="match status" value="1"/>
</dbReference>
<dbReference type="Gene3D" id="2.30.30.40">
    <property type="entry name" value="SH3 Domains"/>
    <property type="match status" value="3"/>
</dbReference>
<keyword evidence="4 6" id="KW-0472">Membrane</keyword>
<dbReference type="Proteomes" id="UP000007350">
    <property type="component" value="Unassembled WGS sequence"/>
</dbReference>
<dbReference type="PRINTS" id="PR00452">
    <property type="entry name" value="SH3DOMAIN"/>
</dbReference>
<sequence>MDAGGGSGGFSRLLFVLSFLVIFFRFCFLHSLSHFFFPASLSLFFVLSLPSSVCGSEGGQPRFWVSRHVLWSLFQFLFFSLAIYFSVFSAVMEQCVALADYEAGDSDEISFRCGDVIAVTAKGSTSGFWEGFVVTTGHGHDAAKGSRGLFPNCFVSSNMRPQEAPTFCDRALCLHDYKARDESEMSFRKGDLLQLIRPGASSGWWYGVNESDMERLGKQEETGSEIARACGSMAEPRLLPSNFVTCNIVFAAFSFEARQRHELMFEVGDVIQVYRRWNDGWWEGTLRGRRGIFPSNYTLPNVATTTPPFFCNTCKSVFVDDPLCCENCAKAENVTRSMITALDDYSLGKLSKLDLFAYVDVVGAEAPGRGVCTAGE</sequence>
<keyword evidence="6" id="KW-1133">Transmembrane helix</keyword>
<evidence type="ECO:0000256" key="3">
    <source>
        <dbReference type="ARBA" id="ARBA00023054"/>
    </source>
</evidence>
<evidence type="ECO:0000313" key="8">
    <source>
        <dbReference type="EMBL" id="EKF30672.1"/>
    </source>
</evidence>
<evidence type="ECO:0000256" key="2">
    <source>
        <dbReference type="ARBA" id="ARBA00022443"/>
    </source>
</evidence>
<comment type="subcellular location">
    <subcellularLocation>
        <location evidence="1">Membrane</location>
        <topology evidence="1">Peripheral membrane protein</topology>
    </subcellularLocation>
</comment>
<evidence type="ECO:0000256" key="1">
    <source>
        <dbReference type="ARBA" id="ARBA00004170"/>
    </source>
</evidence>
<dbReference type="SMART" id="SM00326">
    <property type="entry name" value="SH3"/>
    <property type="match status" value="3"/>
</dbReference>
<dbReference type="AlphaFoldDB" id="K2NP97"/>
<evidence type="ECO:0000256" key="5">
    <source>
        <dbReference type="PROSITE-ProRule" id="PRU00192"/>
    </source>
</evidence>
<evidence type="ECO:0000256" key="6">
    <source>
        <dbReference type="SAM" id="Phobius"/>
    </source>
</evidence>
<feature type="domain" description="SH3" evidence="7">
    <location>
        <begin position="90"/>
        <end position="160"/>
    </location>
</feature>
<dbReference type="Pfam" id="PF00018">
    <property type="entry name" value="SH3_1"/>
    <property type="match status" value="1"/>
</dbReference>